<feature type="transmembrane region" description="Helical" evidence="8">
    <location>
        <begin position="308"/>
        <end position="329"/>
    </location>
</feature>
<feature type="transmembrane region" description="Helical" evidence="8">
    <location>
        <begin position="227"/>
        <end position="244"/>
    </location>
</feature>
<comment type="subcellular location">
    <subcellularLocation>
        <location evidence="1">Cell membrane</location>
        <topology evidence="1">Multi-pass membrane protein</topology>
    </subcellularLocation>
</comment>
<feature type="transmembrane region" description="Helical" evidence="8">
    <location>
        <begin position="83"/>
        <end position="116"/>
    </location>
</feature>
<dbReference type="PROSITE" id="PS50850">
    <property type="entry name" value="MFS"/>
    <property type="match status" value="1"/>
</dbReference>
<proteinExistence type="predicted"/>
<feature type="transmembrane region" description="Helical" evidence="8">
    <location>
        <begin position="41"/>
        <end position="62"/>
    </location>
</feature>
<dbReference type="Gene3D" id="1.20.1250.20">
    <property type="entry name" value="MFS general substrate transporter like domains"/>
    <property type="match status" value="1"/>
</dbReference>
<evidence type="ECO:0000256" key="5">
    <source>
        <dbReference type="ARBA" id="ARBA00022989"/>
    </source>
</evidence>
<evidence type="ECO:0000256" key="4">
    <source>
        <dbReference type="ARBA" id="ARBA00022692"/>
    </source>
</evidence>
<evidence type="ECO:0000256" key="8">
    <source>
        <dbReference type="SAM" id="Phobius"/>
    </source>
</evidence>
<sequence>MASKLPAQFHRIWTASAVSSIGDGIYFAALPLLALTMTHNTVLLGTLEACAMLPWLCFGMLGGALVDRLDRRRTMVAADLCRFLLLALVTALVTAGAADLYLLFAAAFLLGIGQVFFDTASTALLPELLDRDLDTLQRANARLQGTQQAFGGFVGPPTGSLLFGLGRAVPILGDALSFLVSSLTIWTLPKSAPKPPQPRGSLLREAREGAAYLFGNRLLVGLALRPALGNFAFMGANAVLVLFVKQTLHLGSSAYGVYLTAGAVGALGGSFVAAWLAARIGTGGTLTLTAMVEGVALLGIGLSPNAWIAGIGEIALGMGIGTTMGVGPAVRQAIVPDHLMGRVAATGRLIALCAGPAGAVFGGWLAHVAGLRAPFIVGAGILMSMTVVAARLTSNKRIEAALAEAAERREREAADAPADGDHAADAPAVSNQAADVLAMA</sequence>
<evidence type="ECO:0000256" key="1">
    <source>
        <dbReference type="ARBA" id="ARBA00004651"/>
    </source>
</evidence>
<keyword evidence="4 8" id="KW-0812">Transmembrane</keyword>
<dbReference type="RefSeq" id="WP_212009473.1">
    <property type="nucleotide sequence ID" value="NZ_JAAFYZ010000037.1"/>
</dbReference>
<feature type="transmembrane region" description="Helical" evidence="8">
    <location>
        <begin position="12"/>
        <end position="35"/>
    </location>
</feature>
<dbReference type="CDD" id="cd06173">
    <property type="entry name" value="MFS_MefA_like"/>
    <property type="match status" value="1"/>
</dbReference>
<evidence type="ECO:0000259" key="9">
    <source>
        <dbReference type="PROSITE" id="PS50850"/>
    </source>
</evidence>
<dbReference type="InterPro" id="IPR010290">
    <property type="entry name" value="TM_effector"/>
</dbReference>
<dbReference type="SUPFAM" id="SSF103473">
    <property type="entry name" value="MFS general substrate transporter"/>
    <property type="match status" value="1"/>
</dbReference>
<dbReference type="EMBL" id="JAAFYZ010000037">
    <property type="protein sequence ID" value="MBS2547893.1"/>
    <property type="molecule type" value="Genomic_DNA"/>
</dbReference>
<feature type="region of interest" description="Disordered" evidence="7">
    <location>
        <begin position="409"/>
        <end position="428"/>
    </location>
</feature>
<feature type="domain" description="Major facilitator superfamily (MFS) profile" evidence="9">
    <location>
        <begin position="218"/>
        <end position="440"/>
    </location>
</feature>
<keyword evidence="5 8" id="KW-1133">Transmembrane helix</keyword>
<keyword evidence="6 8" id="KW-0472">Membrane</keyword>
<organism evidence="10 11">
    <name type="scientific">Catenulispora pinistramenti</name>
    <dbReference type="NCBI Taxonomy" id="2705254"/>
    <lineage>
        <taxon>Bacteria</taxon>
        <taxon>Bacillati</taxon>
        <taxon>Actinomycetota</taxon>
        <taxon>Actinomycetes</taxon>
        <taxon>Catenulisporales</taxon>
        <taxon>Catenulisporaceae</taxon>
        <taxon>Catenulispora</taxon>
    </lineage>
</organism>
<keyword evidence="3" id="KW-1003">Cell membrane</keyword>
<comment type="caution">
    <text evidence="10">The sequence shown here is derived from an EMBL/GenBank/DDBJ whole genome shotgun (WGS) entry which is preliminary data.</text>
</comment>
<evidence type="ECO:0000313" key="11">
    <source>
        <dbReference type="Proteomes" id="UP000730482"/>
    </source>
</evidence>
<dbReference type="InterPro" id="IPR036259">
    <property type="entry name" value="MFS_trans_sf"/>
</dbReference>
<reference evidence="10 11" key="1">
    <citation type="submission" date="2020-02" db="EMBL/GenBank/DDBJ databases">
        <title>Acidophilic actinobacteria isolated from forest soil.</title>
        <authorList>
            <person name="Golinska P."/>
        </authorList>
    </citation>
    <scope>NUCLEOTIDE SEQUENCE [LARGE SCALE GENOMIC DNA]</scope>
    <source>
        <strain evidence="10 11">NL8</strain>
    </source>
</reference>
<feature type="transmembrane region" description="Helical" evidence="8">
    <location>
        <begin position="256"/>
        <end position="278"/>
    </location>
</feature>
<feature type="transmembrane region" description="Helical" evidence="8">
    <location>
        <begin position="349"/>
        <end position="367"/>
    </location>
</feature>
<evidence type="ECO:0000256" key="3">
    <source>
        <dbReference type="ARBA" id="ARBA00022475"/>
    </source>
</evidence>
<evidence type="ECO:0000256" key="7">
    <source>
        <dbReference type="SAM" id="MobiDB-lite"/>
    </source>
</evidence>
<dbReference type="InterPro" id="IPR020846">
    <property type="entry name" value="MFS_dom"/>
</dbReference>
<gene>
    <name evidence="10" type="ORF">KGQ19_13555</name>
</gene>
<name>A0ABS5KPB1_9ACTN</name>
<dbReference type="Proteomes" id="UP000730482">
    <property type="component" value="Unassembled WGS sequence"/>
</dbReference>
<protein>
    <submittedName>
        <fullName evidence="10">MFS transporter</fullName>
    </submittedName>
</protein>
<accession>A0ABS5KPB1</accession>
<dbReference type="Pfam" id="PF05977">
    <property type="entry name" value="MFS_3"/>
    <property type="match status" value="1"/>
</dbReference>
<feature type="compositionally biased region" description="Basic and acidic residues" evidence="7">
    <location>
        <begin position="409"/>
        <end position="424"/>
    </location>
</feature>
<evidence type="ECO:0000313" key="10">
    <source>
        <dbReference type="EMBL" id="MBS2547893.1"/>
    </source>
</evidence>
<keyword evidence="2" id="KW-0813">Transport</keyword>
<dbReference type="PANTHER" id="PTHR23513">
    <property type="entry name" value="INTEGRAL MEMBRANE EFFLUX PROTEIN-RELATED"/>
    <property type="match status" value="1"/>
</dbReference>
<evidence type="ECO:0000256" key="2">
    <source>
        <dbReference type="ARBA" id="ARBA00022448"/>
    </source>
</evidence>
<dbReference type="PANTHER" id="PTHR23513:SF6">
    <property type="entry name" value="MAJOR FACILITATOR SUPERFAMILY ASSOCIATED DOMAIN-CONTAINING PROTEIN"/>
    <property type="match status" value="1"/>
</dbReference>
<feature type="transmembrane region" description="Helical" evidence="8">
    <location>
        <begin position="373"/>
        <end position="392"/>
    </location>
</feature>
<keyword evidence="11" id="KW-1185">Reference proteome</keyword>
<evidence type="ECO:0000256" key="6">
    <source>
        <dbReference type="ARBA" id="ARBA00023136"/>
    </source>
</evidence>